<reference evidence="1 2" key="1">
    <citation type="submission" date="2021-07" db="EMBL/GenBank/DDBJ databases">
        <title>Flavobacterium sp. nov. isolated from sediment on the Taihu Lake.</title>
        <authorList>
            <person name="Qu J.-H."/>
        </authorList>
    </citation>
    <scope>NUCLEOTIDE SEQUENCE [LARGE SCALE GENOMIC DNA]</scope>
    <source>
        <strain evidence="1 2">NAS39</strain>
    </source>
</reference>
<evidence type="ECO:0000313" key="1">
    <source>
        <dbReference type="EMBL" id="MBW4360597.1"/>
    </source>
</evidence>
<name>A0ABS6XVA5_9FLAO</name>
<proteinExistence type="predicted"/>
<dbReference type="Proteomes" id="UP000812031">
    <property type="component" value="Unassembled WGS sequence"/>
</dbReference>
<dbReference type="EMBL" id="JAHWYN010000006">
    <property type="protein sequence ID" value="MBW4360597.1"/>
    <property type="molecule type" value="Genomic_DNA"/>
</dbReference>
<sequence>MKHQFIKTAFYTGIVLICHLASSFTLLKVIEKKEAKSHQEGFAVLELFTSQGCSSCPPADAVLAKYVLQNNPNIIPLAFHVDYWNYIGWIDPFSKAQFTNRQHNYANQLNAQGNYTPQLIINGKYELVGSKENEINNIVNKELSIKKEFNITIKKASISNNLLNIEYYADTNPNTVVNIALVKKKEFTSIKRGENNGLNQTNYNIVYDFKSITNSTKSNFNTNFQFKSVWQATDFMLVAYLQNTKTGNIIAATKNEIK</sequence>
<organism evidence="1 2">
    <name type="scientific">Flavobacterium taihuense</name>
    <dbReference type="NCBI Taxonomy" id="2857508"/>
    <lineage>
        <taxon>Bacteria</taxon>
        <taxon>Pseudomonadati</taxon>
        <taxon>Bacteroidota</taxon>
        <taxon>Flavobacteriia</taxon>
        <taxon>Flavobacteriales</taxon>
        <taxon>Flavobacteriaceae</taxon>
        <taxon>Flavobacterium</taxon>
    </lineage>
</organism>
<gene>
    <name evidence="1" type="ORF">KZH69_08885</name>
</gene>
<comment type="caution">
    <text evidence="1">The sequence shown here is derived from an EMBL/GenBank/DDBJ whole genome shotgun (WGS) entry which is preliminary data.</text>
</comment>
<accession>A0ABS6XVA5</accession>
<keyword evidence="2" id="KW-1185">Reference proteome</keyword>
<dbReference type="Pfam" id="PF06764">
    <property type="entry name" value="DUF1223"/>
    <property type="match status" value="1"/>
</dbReference>
<dbReference type="InterPro" id="IPR010634">
    <property type="entry name" value="DUF1223"/>
</dbReference>
<evidence type="ECO:0000313" key="2">
    <source>
        <dbReference type="Proteomes" id="UP000812031"/>
    </source>
</evidence>
<protein>
    <submittedName>
        <fullName evidence="1">DUF1223 domain-containing protein</fullName>
    </submittedName>
</protein>
<dbReference type="PANTHER" id="PTHR36057:SF1">
    <property type="entry name" value="LIPOPROTEIN LIPID ATTACHMENT SITE-LIKE PROTEIN, PUTATIVE (DUF1223)-RELATED"/>
    <property type="match status" value="1"/>
</dbReference>
<dbReference type="RefSeq" id="WP_219317080.1">
    <property type="nucleotide sequence ID" value="NZ_JAHWYN010000006.1"/>
</dbReference>
<dbReference type="PANTHER" id="PTHR36057">
    <property type="match status" value="1"/>
</dbReference>